<organism evidence="1">
    <name type="scientific">bioreactor metagenome</name>
    <dbReference type="NCBI Taxonomy" id="1076179"/>
    <lineage>
        <taxon>unclassified sequences</taxon>
        <taxon>metagenomes</taxon>
        <taxon>ecological metagenomes</taxon>
    </lineage>
</organism>
<evidence type="ECO:0000313" key="1">
    <source>
        <dbReference type="EMBL" id="MPL65764.1"/>
    </source>
</evidence>
<protein>
    <recommendedName>
        <fullName evidence="2">Metal-binding protein</fullName>
    </recommendedName>
</protein>
<gene>
    <name evidence="1" type="ORF">SDC9_11428</name>
</gene>
<dbReference type="EMBL" id="VSSQ01000029">
    <property type="protein sequence ID" value="MPL65764.1"/>
    <property type="molecule type" value="Genomic_DNA"/>
</dbReference>
<proteinExistence type="predicted"/>
<comment type="caution">
    <text evidence="1">The sequence shown here is derived from an EMBL/GenBank/DDBJ whole genome shotgun (WGS) entry which is preliminary data.</text>
</comment>
<name>A0A644TFZ2_9ZZZZ</name>
<dbReference type="AlphaFoldDB" id="A0A644TFZ2"/>
<accession>A0A644TFZ2</accession>
<sequence length="194" mass="21993">MMQCALCKQKNCYTGQNCPGLQPTEIQESYDLTDRQLMTAAAKIEGRYYMQLSRLEESVKFAQEMECTTVGVAFCIGLANEAKYIVQYFQKFFTVHSVCCKICGLDKHKLNLEQIKEDRYEAMCNPAIQAKLLNDAKTELNFAVGLCVGHDMIFNRHCDAPVSTLVAKDRLLSHNPLGAIYAGYWRNKRLGLID</sequence>
<reference evidence="1" key="1">
    <citation type="submission" date="2019-08" db="EMBL/GenBank/DDBJ databases">
        <authorList>
            <person name="Kucharzyk K."/>
            <person name="Murdoch R.W."/>
            <person name="Higgins S."/>
            <person name="Loffler F."/>
        </authorList>
    </citation>
    <scope>NUCLEOTIDE SEQUENCE</scope>
</reference>
<dbReference type="InterPro" id="IPR014997">
    <property type="entry name" value="DUF1847"/>
</dbReference>
<evidence type="ECO:0008006" key="2">
    <source>
        <dbReference type="Google" id="ProtNLM"/>
    </source>
</evidence>
<dbReference type="Pfam" id="PF08901">
    <property type="entry name" value="DUF1847"/>
    <property type="match status" value="1"/>
</dbReference>